<dbReference type="GO" id="GO:0003677">
    <property type="term" value="F:DNA binding"/>
    <property type="evidence" value="ECO:0007669"/>
    <property type="project" value="InterPro"/>
</dbReference>
<dbReference type="EMBL" id="CAJPWZ010002713">
    <property type="protein sequence ID" value="CAG2243740.1"/>
    <property type="molecule type" value="Genomic_DNA"/>
</dbReference>
<evidence type="ECO:0008006" key="5">
    <source>
        <dbReference type="Google" id="ProtNLM"/>
    </source>
</evidence>
<dbReference type="InterPro" id="IPR002492">
    <property type="entry name" value="Transposase_Tc1-like"/>
</dbReference>
<dbReference type="GO" id="GO:0006313">
    <property type="term" value="P:DNA transposition"/>
    <property type="evidence" value="ECO:0007669"/>
    <property type="project" value="InterPro"/>
</dbReference>
<comment type="caution">
    <text evidence="3">The sequence shown here is derived from an EMBL/GenBank/DDBJ whole genome shotgun (WGS) entry which is preliminary data.</text>
</comment>
<protein>
    <recommendedName>
        <fullName evidence="5">Tc1-like transposase DDE domain-containing protein</fullName>
    </recommendedName>
</protein>
<evidence type="ECO:0000259" key="2">
    <source>
        <dbReference type="Pfam" id="PF13358"/>
    </source>
</evidence>
<dbReference type="Pfam" id="PF01498">
    <property type="entry name" value="HTH_Tnp_Tc3_2"/>
    <property type="match status" value="1"/>
</dbReference>
<dbReference type="PANTHER" id="PTHR23022">
    <property type="entry name" value="TRANSPOSABLE ELEMENT-RELATED"/>
    <property type="match status" value="1"/>
</dbReference>
<proteinExistence type="predicted"/>
<dbReference type="OrthoDB" id="6150563at2759"/>
<dbReference type="PANTHER" id="PTHR23022:SF135">
    <property type="entry name" value="SI:DKEY-77F5.3"/>
    <property type="match status" value="1"/>
</dbReference>
<dbReference type="Proteomes" id="UP000683360">
    <property type="component" value="Unassembled WGS sequence"/>
</dbReference>
<reference evidence="3" key="1">
    <citation type="submission" date="2021-03" db="EMBL/GenBank/DDBJ databases">
        <authorList>
            <person name="Bekaert M."/>
        </authorList>
    </citation>
    <scope>NUCLEOTIDE SEQUENCE</scope>
</reference>
<dbReference type="AlphaFoldDB" id="A0A8S3UCS8"/>
<dbReference type="SUPFAM" id="SSF46689">
    <property type="entry name" value="Homeodomain-like"/>
    <property type="match status" value="1"/>
</dbReference>
<evidence type="ECO:0000259" key="1">
    <source>
        <dbReference type="Pfam" id="PF01498"/>
    </source>
</evidence>
<feature type="domain" description="Tc1-like transposase DDE" evidence="2">
    <location>
        <begin position="125"/>
        <end position="269"/>
    </location>
</feature>
<dbReference type="InterPro" id="IPR036397">
    <property type="entry name" value="RNaseH_sf"/>
</dbReference>
<keyword evidence="4" id="KW-1185">Reference proteome</keyword>
<organism evidence="3 4">
    <name type="scientific">Mytilus edulis</name>
    <name type="common">Blue mussel</name>
    <dbReference type="NCBI Taxonomy" id="6550"/>
    <lineage>
        <taxon>Eukaryota</taxon>
        <taxon>Metazoa</taxon>
        <taxon>Spiralia</taxon>
        <taxon>Lophotrochozoa</taxon>
        <taxon>Mollusca</taxon>
        <taxon>Bivalvia</taxon>
        <taxon>Autobranchia</taxon>
        <taxon>Pteriomorphia</taxon>
        <taxon>Mytilida</taxon>
        <taxon>Mytiloidea</taxon>
        <taxon>Mytilidae</taxon>
        <taxon>Mytilinae</taxon>
        <taxon>Mytilus</taxon>
    </lineage>
</organism>
<dbReference type="Gene3D" id="3.30.420.10">
    <property type="entry name" value="Ribonuclease H-like superfamily/Ribonuclease H"/>
    <property type="match status" value="1"/>
</dbReference>
<evidence type="ECO:0000313" key="3">
    <source>
        <dbReference type="EMBL" id="CAG2243740.1"/>
    </source>
</evidence>
<name>A0A8S3UCS8_MYTED</name>
<sequence>MKGPDIARQTRHPLPTIYGVLNRFKGRGSLENKERTGRPNLLTPRDTRKLCTTVKSDRKRPLHEITAESREEPVSKRTVQRKLYEEGFKKRVVKKSIRIRAANVKKRLAWCKLARHKTVEDYWRRVIYSDECKVEIGMDNRVLVWRRPGEEWTPPCLNPGRGSRLSLMIWGCITYEGVGTITVVTGYINALKYIEIVDNFVWPVIARHFPADNYIYQDDNAPVHRAKIVKDYMEQNQLHGMEWPAQSPDLNIIENMWRKIKIELQKQAHNITTKAQMETAIRDIWTNISLEFIRKLYNSIPSFNNIITKVEL</sequence>
<gene>
    <name evidence="3" type="ORF">MEDL_55853</name>
</gene>
<dbReference type="Pfam" id="PF13358">
    <property type="entry name" value="DDE_3"/>
    <property type="match status" value="1"/>
</dbReference>
<feature type="domain" description="Transposase Tc1-like" evidence="1">
    <location>
        <begin position="48"/>
        <end position="112"/>
    </location>
</feature>
<dbReference type="InterPro" id="IPR052338">
    <property type="entry name" value="Transposase_5"/>
</dbReference>
<dbReference type="GO" id="GO:0015074">
    <property type="term" value="P:DNA integration"/>
    <property type="evidence" value="ECO:0007669"/>
    <property type="project" value="InterPro"/>
</dbReference>
<evidence type="ECO:0000313" key="4">
    <source>
        <dbReference type="Proteomes" id="UP000683360"/>
    </source>
</evidence>
<dbReference type="InterPro" id="IPR038717">
    <property type="entry name" value="Tc1-like_DDE_dom"/>
</dbReference>
<accession>A0A8S3UCS8</accession>
<dbReference type="InterPro" id="IPR009057">
    <property type="entry name" value="Homeodomain-like_sf"/>
</dbReference>